<accession>A0ABN7VJ15</accession>
<feature type="non-terminal residue" evidence="1">
    <location>
        <position position="1"/>
    </location>
</feature>
<sequence length="184" mass="21478">HPQKILPHKIVFLLDSLTQRIYNFSTNVSMNVSTIKQLAHIMLTNDEWIFIDELNDVLRGFEEITILLNRNTYITIFLMYLAILALVKTLKSSLQQFYIELDSTDISKLTFLDSIKEIIDNAKNLVKIKEIDPKLEIIHKKINISIPIIMNGIMHKYWQSVMDIGMLAYLLDPCFKSYSLQMQL</sequence>
<evidence type="ECO:0000313" key="1">
    <source>
        <dbReference type="EMBL" id="CAG8776495.1"/>
    </source>
</evidence>
<organism evidence="1 2">
    <name type="scientific">Gigaspora margarita</name>
    <dbReference type="NCBI Taxonomy" id="4874"/>
    <lineage>
        <taxon>Eukaryota</taxon>
        <taxon>Fungi</taxon>
        <taxon>Fungi incertae sedis</taxon>
        <taxon>Mucoromycota</taxon>
        <taxon>Glomeromycotina</taxon>
        <taxon>Glomeromycetes</taxon>
        <taxon>Diversisporales</taxon>
        <taxon>Gigasporaceae</taxon>
        <taxon>Gigaspora</taxon>
    </lineage>
</organism>
<reference evidence="1 2" key="1">
    <citation type="submission" date="2021-06" db="EMBL/GenBank/DDBJ databases">
        <authorList>
            <person name="Kallberg Y."/>
            <person name="Tangrot J."/>
            <person name="Rosling A."/>
        </authorList>
    </citation>
    <scope>NUCLEOTIDE SEQUENCE [LARGE SCALE GENOMIC DNA]</scope>
    <source>
        <strain evidence="1 2">120-4 pot B 10/14</strain>
    </source>
</reference>
<protein>
    <submittedName>
        <fullName evidence="1">13421_t:CDS:1</fullName>
    </submittedName>
</protein>
<name>A0ABN7VJ15_GIGMA</name>
<dbReference type="SUPFAM" id="SSF53098">
    <property type="entry name" value="Ribonuclease H-like"/>
    <property type="match status" value="1"/>
</dbReference>
<comment type="caution">
    <text evidence="1">The sequence shown here is derived from an EMBL/GenBank/DDBJ whole genome shotgun (WGS) entry which is preliminary data.</text>
</comment>
<dbReference type="Proteomes" id="UP000789901">
    <property type="component" value="Unassembled WGS sequence"/>
</dbReference>
<dbReference type="EMBL" id="CAJVQB010015771">
    <property type="protein sequence ID" value="CAG8776495.1"/>
    <property type="molecule type" value="Genomic_DNA"/>
</dbReference>
<gene>
    <name evidence="1" type="ORF">GMARGA_LOCUS19138</name>
</gene>
<evidence type="ECO:0000313" key="2">
    <source>
        <dbReference type="Proteomes" id="UP000789901"/>
    </source>
</evidence>
<proteinExistence type="predicted"/>
<dbReference type="InterPro" id="IPR012337">
    <property type="entry name" value="RNaseH-like_sf"/>
</dbReference>
<keyword evidence="2" id="KW-1185">Reference proteome</keyword>